<dbReference type="EMBL" id="BOPF01000046">
    <property type="protein sequence ID" value="GIJ51292.1"/>
    <property type="molecule type" value="Genomic_DNA"/>
</dbReference>
<evidence type="ECO:0000256" key="2">
    <source>
        <dbReference type="ARBA" id="ARBA00022840"/>
    </source>
</evidence>
<protein>
    <submittedName>
        <fullName evidence="3">Exodeoxyribonuclease V</fullName>
    </submittedName>
</protein>
<sequence>MTSTLQRTPVTITPAKPTIGGLDLAPQQQEAVEKIHTWYTDSDEQIFRLFGYAGTGKTTLARAIVDQLGVRALFAAFTGKAAYVLRSKGCEPASTIHSLIYTPTEKVRAKLNDLEEQYAAETDADEREILARAIEVERERLETPDFILREDSPLDGAPILVCDEVSMVGARVAADLLSFGTKILCLGDPAQLPPVDGAGYFINAPADHLLTEIHRSALDSPVTRLATSVRTAHAMDRTLGIPGMDGDSGRMLRISREQLLSFGQVLVGTNKTRWQAIHTIRALRGLAGNHPVPGDRIMGLANSVEADVFNGQQFTVVSVLDNLPLHPDADRIRLLVEDDAGNTRPLTCWLSGFVNVEGEKRAKKEGRGTVAAATFAQAITCHKSQGSQWDRVLVVDESYVFARAGAEEVQRAGGSPADAAAAGHLAGQRWLYTAITRAAQQVVVIPSPRGLPA</sequence>
<dbReference type="CDD" id="cd18809">
    <property type="entry name" value="SF1_C_RecD"/>
    <property type="match status" value="1"/>
</dbReference>
<accession>A0A8J3YVK2</accession>
<keyword evidence="1" id="KW-0547">Nucleotide-binding</keyword>
<keyword evidence="4" id="KW-1185">Reference proteome</keyword>
<name>A0A8J3YVK2_9ACTN</name>
<comment type="caution">
    <text evidence="3">The sequence shown here is derived from an EMBL/GenBank/DDBJ whole genome shotgun (WGS) entry which is preliminary data.</text>
</comment>
<dbReference type="InterPro" id="IPR027417">
    <property type="entry name" value="P-loop_NTPase"/>
</dbReference>
<evidence type="ECO:0000313" key="4">
    <source>
        <dbReference type="Proteomes" id="UP000619260"/>
    </source>
</evidence>
<dbReference type="GO" id="GO:0005524">
    <property type="term" value="F:ATP binding"/>
    <property type="evidence" value="ECO:0007669"/>
    <property type="project" value="UniProtKB-KW"/>
</dbReference>
<dbReference type="Pfam" id="PF13604">
    <property type="entry name" value="AAA_30"/>
    <property type="match status" value="1"/>
</dbReference>
<dbReference type="GO" id="GO:0003678">
    <property type="term" value="F:DNA helicase activity"/>
    <property type="evidence" value="ECO:0007669"/>
    <property type="project" value="UniProtKB-ARBA"/>
</dbReference>
<gene>
    <name evidence="3" type="ORF">Val02_81780</name>
</gene>
<dbReference type="AlphaFoldDB" id="A0A8J3YVK2"/>
<dbReference type="PANTHER" id="PTHR43788">
    <property type="entry name" value="DNA2/NAM7 HELICASE FAMILY MEMBER"/>
    <property type="match status" value="1"/>
</dbReference>
<keyword evidence="2" id="KW-0067">ATP-binding</keyword>
<organism evidence="3 4">
    <name type="scientific">Virgisporangium aliadipatigenens</name>
    <dbReference type="NCBI Taxonomy" id="741659"/>
    <lineage>
        <taxon>Bacteria</taxon>
        <taxon>Bacillati</taxon>
        <taxon>Actinomycetota</taxon>
        <taxon>Actinomycetes</taxon>
        <taxon>Micromonosporales</taxon>
        <taxon>Micromonosporaceae</taxon>
        <taxon>Virgisporangium</taxon>
    </lineage>
</organism>
<evidence type="ECO:0000313" key="3">
    <source>
        <dbReference type="EMBL" id="GIJ51292.1"/>
    </source>
</evidence>
<reference evidence="3" key="1">
    <citation type="submission" date="2021-01" db="EMBL/GenBank/DDBJ databases">
        <title>Whole genome shotgun sequence of Virgisporangium aliadipatigenens NBRC 105644.</title>
        <authorList>
            <person name="Komaki H."/>
            <person name="Tamura T."/>
        </authorList>
    </citation>
    <scope>NUCLEOTIDE SEQUENCE</scope>
    <source>
        <strain evidence="3">NBRC 105644</strain>
    </source>
</reference>
<dbReference type="SUPFAM" id="SSF52540">
    <property type="entry name" value="P-loop containing nucleoside triphosphate hydrolases"/>
    <property type="match status" value="1"/>
</dbReference>
<dbReference type="InterPro" id="IPR050534">
    <property type="entry name" value="Coronavir_polyprotein_1ab"/>
</dbReference>
<dbReference type="Proteomes" id="UP000619260">
    <property type="component" value="Unassembled WGS sequence"/>
</dbReference>
<evidence type="ECO:0000256" key="1">
    <source>
        <dbReference type="ARBA" id="ARBA00022741"/>
    </source>
</evidence>
<proteinExistence type="predicted"/>
<dbReference type="Gene3D" id="3.40.50.300">
    <property type="entry name" value="P-loop containing nucleotide triphosphate hydrolases"/>
    <property type="match status" value="2"/>
</dbReference>
<dbReference type="PANTHER" id="PTHR43788:SF6">
    <property type="entry name" value="DNA HELICASE B"/>
    <property type="match status" value="1"/>
</dbReference>